<evidence type="ECO:0000256" key="3">
    <source>
        <dbReference type="ARBA" id="ARBA00023002"/>
    </source>
</evidence>
<dbReference type="SUPFAM" id="SSF51735">
    <property type="entry name" value="NAD(P)-binding Rossmann-fold domains"/>
    <property type="match status" value="1"/>
</dbReference>
<dbReference type="PRINTS" id="PR00081">
    <property type="entry name" value="GDHRDH"/>
</dbReference>
<evidence type="ECO:0000256" key="1">
    <source>
        <dbReference type="ARBA" id="ARBA00006484"/>
    </source>
</evidence>
<keyword evidence="2" id="KW-0521">NADP</keyword>
<accession>A0A167KHC6</accession>
<keyword evidence="6" id="KW-1185">Reference proteome</keyword>
<evidence type="ECO:0000313" key="5">
    <source>
        <dbReference type="EMBL" id="KZO94651.1"/>
    </source>
</evidence>
<dbReference type="PRINTS" id="PR00080">
    <property type="entry name" value="SDRFAMILY"/>
</dbReference>
<dbReference type="OrthoDB" id="191139at2759"/>
<reference evidence="5 6" key="1">
    <citation type="journal article" date="2016" name="Mol. Biol. Evol.">
        <title>Comparative Genomics of Early-Diverging Mushroom-Forming Fungi Provides Insights into the Origins of Lignocellulose Decay Capabilities.</title>
        <authorList>
            <person name="Nagy L.G."/>
            <person name="Riley R."/>
            <person name="Tritt A."/>
            <person name="Adam C."/>
            <person name="Daum C."/>
            <person name="Floudas D."/>
            <person name="Sun H."/>
            <person name="Yadav J.S."/>
            <person name="Pangilinan J."/>
            <person name="Larsson K.H."/>
            <person name="Matsuura K."/>
            <person name="Barry K."/>
            <person name="Labutti K."/>
            <person name="Kuo R."/>
            <person name="Ohm R.A."/>
            <person name="Bhattacharya S.S."/>
            <person name="Shirouzu T."/>
            <person name="Yoshinaga Y."/>
            <person name="Martin F.M."/>
            <person name="Grigoriev I.V."/>
            <person name="Hibbett D.S."/>
        </authorList>
    </citation>
    <scope>NUCLEOTIDE SEQUENCE [LARGE SCALE GENOMIC DNA]</scope>
    <source>
        <strain evidence="5 6">TUFC12733</strain>
    </source>
</reference>
<dbReference type="Pfam" id="PF00106">
    <property type="entry name" value="adh_short"/>
    <property type="match status" value="1"/>
</dbReference>
<dbReference type="AlphaFoldDB" id="A0A167KHC6"/>
<gene>
    <name evidence="5" type="ORF">CALVIDRAFT_196564</name>
</gene>
<dbReference type="Gene3D" id="3.40.50.720">
    <property type="entry name" value="NAD(P)-binding Rossmann-like Domain"/>
    <property type="match status" value="1"/>
</dbReference>
<dbReference type="Proteomes" id="UP000076738">
    <property type="component" value="Unassembled WGS sequence"/>
</dbReference>
<dbReference type="EMBL" id="KV417293">
    <property type="protein sequence ID" value="KZO94651.1"/>
    <property type="molecule type" value="Genomic_DNA"/>
</dbReference>
<protein>
    <submittedName>
        <fullName evidence="5">NAD-binding protein</fullName>
    </submittedName>
</protein>
<dbReference type="GO" id="GO:0016491">
    <property type="term" value="F:oxidoreductase activity"/>
    <property type="evidence" value="ECO:0007669"/>
    <property type="project" value="UniProtKB-KW"/>
</dbReference>
<dbReference type="InterPro" id="IPR036291">
    <property type="entry name" value="NAD(P)-bd_dom_sf"/>
</dbReference>
<comment type="similarity">
    <text evidence="1 4">Belongs to the short-chain dehydrogenases/reductases (SDR) family.</text>
</comment>
<proteinExistence type="inferred from homology"/>
<evidence type="ECO:0000313" key="6">
    <source>
        <dbReference type="Proteomes" id="UP000076738"/>
    </source>
</evidence>
<dbReference type="PANTHER" id="PTHR24320:SF282">
    <property type="entry name" value="WW DOMAIN-CONTAINING OXIDOREDUCTASE"/>
    <property type="match status" value="1"/>
</dbReference>
<keyword evidence="3" id="KW-0560">Oxidoreductase</keyword>
<organism evidence="5 6">
    <name type="scientific">Calocera viscosa (strain TUFC12733)</name>
    <dbReference type="NCBI Taxonomy" id="1330018"/>
    <lineage>
        <taxon>Eukaryota</taxon>
        <taxon>Fungi</taxon>
        <taxon>Dikarya</taxon>
        <taxon>Basidiomycota</taxon>
        <taxon>Agaricomycotina</taxon>
        <taxon>Dacrymycetes</taxon>
        <taxon>Dacrymycetales</taxon>
        <taxon>Dacrymycetaceae</taxon>
        <taxon>Calocera</taxon>
    </lineage>
</organism>
<evidence type="ECO:0000256" key="2">
    <source>
        <dbReference type="ARBA" id="ARBA00022857"/>
    </source>
</evidence>
<dbReference type="PANTHER" id="PTHR24320">
    <property type="entry name" value="RETINOL DEHYDROGENASE"/>
    <property type="match status" value="1"/>
</dbReference>
<dbReference type="InterPro" id="IPR002347">
    <property type="entry name" value="SDR_fam"/>
</dbReference>
<evidence type="ECO:0000256" key="4">
    <source>
        <dbReference type="RuleBase" id="RU000363"/>
    </source>
</evidence>
<sequence>MFQALMNIWYQFGEYYPPKSKFSVDDVPDLTGKVALVTGGYSGIGKVVAKYLLLHNATVYIAGRSQNKAGEAIEELKQITQNDKIRFLPLDLGDLISVKEAAEQFLQSGDRLDMLYNNAGVAFLPLHQLTKQGYDITFGTNVIGPAYFTILLIPALISSAKTAKDGKVRLINVSSAGHWIAPKGGVDWTTVVGSNPERLNTLTLVSAYTQSKWANIVFSNELARRYGNQGIVCTSLSPGIIRTELTRHEQGKSRSAGLPNFDADPEGALTALYAGTSPETLDMGGRYFRPFARVGVARKDTNDEELCRKMWEFVEQAAKQIA</sequence>
<dbReference type="STRING" id="1330018.A0A167KHC6"/>
<name>A0A167KHC6_CALVF</name>